<organism evidence="3 4">
    <name type="scientific">Blautia faecis</name>
    <dbReference type="NCBI Taxonomy" id="871665"/>
    <lineage>
        <taxon>Bacteria</taxon>
        <taxon>Bacillati</taxon>
        <taxon>Bacillota</taxon>
        <taxon>Clostridia</taxon>
        <taxon>Lachnospirales</taxon>
        <taxon>Lachnospiraceae</taxon>
        <taxon>Blautia</taxon>
    </lineage>
</organism>
<evidence type="ECO:0000313" key="3">
    <source>
        <dbReference type="EMBL" id="NSG86919.1"/>
    </source>
</evidence>
<name>A0ABX2HC27_9FIRM</name>
<dbReference type="InterPro" id="IPR011579">
    <property type="entry name" value="ATPase_dom"/>
</dbReference>
<evidence type="ECO:0000313" key="4">
    <source>
        <dbReference type="Proteomes" id="UP001644719"/>
    </source>
</evidence>
<feature type="domain" description="ATPase" evidence="1">
    <location>
        <begin position="4"/>
        <end position="201"/>
    </location>
</feature>
<proteinExistence type="predicted"/>
<dbReference type="InterPro" id="IPR004256">
    <property type="entry name" value="DUF234"/>
</dbReference>
<evidence type="ECO:0000259" key="1">
    <source>
        <dbReference type="Pfam" id="PF01637"/>
    </source>
</evidence>
<evidence type="ECO:0000259" key="2">
    <source>
        <dbReference type="Pfam" id="PF03008"/>
    </source>
</evidence>
<keyword evidence="4" id="KW-1185">Reference proteome</keyword>
<feature type="domain" description="DUF234" evidence="2">
    <location>
        <begin position="309"/>
        <end position="405"/>
    </location>
</feature>
<dbReference type="Proteomes" id="UP001644719">
    <property type="component" value="Unassembled WGS sequence"/>
</dbReference>
<dbReference type="SUPFAM" id="SSF52980">
    <property type="entry name" value="Restriction endonuclease-like"/>
    <property type="match status" value="1"/>
</dbReference>
<dbReference type="InterPro" id="IPR027417">
    <property type="entry name" value="P-loop_NTPase"/>
</dbReference>
<dbReference type="InterPro" id="IPR011335">
    <property type="entry name" value="Restrct_endonuc-II-like"/>
</dbReference>
<dbReference type="EMBL" id="JAAITS010000054">
    <property type="protein sequence ID" value="NSG86919.1"/>
    <property type="molecule type" value="Genomic_DNA"/>
</dbReference>
<dbReference type="PANTHER" id="PTHR34704">
    <property type="entry name" value="ATPASE"/>
    <property type="match status" value="1"/>
</dbReference>
<accession>A0ABX2HC27</accession>
<dbReference type="RefSeq" id="WP_148463087.1">
    <property type="nucleotide sequence ID" value="NZ_JAAITS010000054.1"/>
</dbReference>
<sequence>MIGRLDELNQLERFYNSSKFEFLTMYGRRRIGKTTILREFAGRHKALFFSAQEKNDSLNLLDFSKMVQTFFEGSFISSFQNWEAAFEYITGKISDKKLVLIIDEFPFLAEPNPSIKSILQHTIDHVWKGKNIFLILCGSSVSFMLNDVMGYKSPLYGRITGNMEVKPFDYLESAEFFPNYSKTEKAIAYGILGGVPRYLEAFSSEISLEENIKNNLLMEGAFLNDEPQTLLRIELREPSVYNSILEAISNGCNKVCEIADRIHEEKSKCSKYMLTLQTLRLIEKCVPCTEPETSKKGIYEITDNYYKFWYRFLFTNQNYYSMLGLELSCEEILENVNDYMGPVFEKICEQYLIRAARAKKLPFIPYKMGKWWGNNPLIKAQDDVDILAFDKTGKKVLLCECKFRNKPMPMEEYDDLVMAAEMFKNAEEKYLMFFSKSGFTESVKERAVRENAVLLTIEDLY</sequence>
<protein>
    <submittedName>
        <fullName evidence="3">AAA family ATPase</fullName>
    </submittedName>
</protein>
<gene>
    <name evidence="3" type="ORF">G5B17_16230</name>
</gene>
<dbReference type="PANTHER" id="PTHR34704:SF1">
    <property type="entry name" value="ATPASE"/>
    <property type="match status" value="1"/>
</dbReference>
<dbReference type="Pfam" id="PF03008">
    <property type="entry name" value="DUF234"/>
    <property type="match status" value="1"/>
</dbReference>
<dbReference type="Gene3D" id="3.40.50.300">
    <property type="entry name" value="P-loop containing nucleotide triphosphate hydrolases"/>
    <property type="match status" value="1"/>
</dbReference>
<dbReference type="SUPFAM" id="SSF52540">
    <property type="entry name" value="P-loop containing nucleoside triphosphate hydrolases"/>
    <property type="match status" value="1"/>
</dbReference>
<comment type="caution">
    <text evidence="3">The sequence shown here is derived from an EMBL/GenBank/DDBJ whole genome shotgun (WGS) entry which is preliminary data.</text>
</comment>
<reference evidence="3 4" key="1">
    <citation type="journal article" date="2020" name="Cell Host Microbe">
        <title>Functional and Genomic Variation between Human-Derived Isolates of Lachnospiraceae Reveals Inter- and Intra-Species Diversity.</title>
        <authorList>
            <person name="Sorbara M.T."/>
            <person name="Littmann E.R."/>
            <person name="Fontana E."/>
            <person name="Moody T.U."/>
            <person name="Kohout C.E."/>
            <person name="Gjonbalaj M."/>
            <person name="Eaton V."/>
            <person name="Seok R."/>
            <person name="Leiner I.M."/>
            <person name="Pamer E.G."/>
        </authorList>
    </citation>
    <scope>NUCLEOTIDE SEQUENCE [LARGE SCALE GENOMIC DNA]</scope>
    <source>
        <strain evidence="3 4">MSK.17.74</strain>
    </source>
</reference>
<dbReference type="Pfam" id="PF01637">
    <property type="entry name" value="ATPase_2"/>
    <property type="match status" value="1"/>
</dbReference>